<feature type="transmembrane region" description="Helical" evidence="1">
    <location>
        <begin position="21"/>
        <end position="40"/>
    </location>
</feature>
<accession>A0A914NW93</accession>
<sequence>KLNSQSVIYVELLRLKVPNIQLSRLLLEVLHLVGLLVLWLVRRLRVLLRLLVGLLQVSMVVNFFEKSINSNIKMWMLLLLEIAQILI</sequence>
<keyword evidence="1" id="KW-0812">Transmembrane</keyword>
<evidence type="ECO:0000313" key="2">
    <source>
        <dbReference type="Proteomes" id="UP000887563"/>
    </source>
</evidence>
<reference evidence="3" key="1">
    <citation type="submission" date="2022-11" db="UniProtKB">
        <authorList>
            <consortium name="WormBaseParasite"/>
        </authorList>
    </citation>
    <scope>IDENTIFICATION</scope>
</reference>
<dbReference type="WBParaSite" id="Minc3s11607g45002">
    <property type="protein sequence ID" value="Minc3s11607g45002"/>
    <property type="gene ID" value="Minc3s11607g45002"/>
</dbReference>
<protein>
    <submittedName>
        <fullName evidence="3">Uncharacterized protein</fullName>
    </submittedName>
</protein>
<dbReference type="AlphaFoldDB" id="A0A914NW93"/>
<organism evidence="2 3">
    <name type="scientific">Meloidogyne incognita</name>
    <name type="common">Southern root-knot nematode worm</name>
    <name type="synonym">Oxyuris incognita</name>
    <dbReference type="NCBI Taxonomy" id="6306"/>
    <lineage>
        <taxon>Eukaryota</taxon>
        <taxon>Metazoa</taxon>
        <taxon>Ecdysozoa</taxon>
        <taxon>Nematoda</taxon>
        <taxon>Chromadorea</taxon>
        <taxon>Rhabditida</taxon>
        <taxon>Tylenchina</taxon>
        <taxon>Tylenchomorpha</taxon>
        <taxon>Tylenchoidea</taxon>
        <taxon>Meloidogynidae</taxon>
        <taxon>Meloidogyninae</taxon>
        <taxon>Meloidogyne</taxon>
        <taxon>Meloidogyne incognita group</taxon>
    </lineage>
</organism>
<evidence type="ECO:0000256" key="1">
    <source>
        <dbReference type="SAM" id="Phobius"/>
    </source>
</evidence>
<name>A0A914NW93_MELIC</name>
<keyword evidence="2" id="KW-1185">Reference proteome</keyword>
<proteinExistence type="predicted"/>
<keyword evidence="1" id="KW-0472">Membrane</keyword>
<keyword evidence="1" id="KW-1133">Transmembrane helix</keyword>
<evidence type="ECO:0000313" key="3">
    <source>
        <dbReference type="WBParaSite" id="Minc3s11607g45002"/>
    </source>
</evidence>
<dbReference type="Proteomes" id="UP000887563">
    <property type="component" value="Unplaced"/>
</dbReference>